<dbReference type="InterPro" id="IPR050144">
    <property type="entry name" value="AAE_transporter"/>
</dbReference>
<organism evidence="10 11">
    <name type="scientific">Winkia neuii subsp. anitrata</name>
    <dbReference type="NCBI Taxonomy" id="29318"/>
    <lineage>
        <taxon>Bacteria</taxon>
        <taxon>Bacillati</taxon>
        <taxon>Actinomycetota</taxon>
        <taxon>Actinomycetes</taxon>
        <taxon>Actinomycetales</taxon>
        <taxon>Actinomycetaceae</taxon>
        <taxon>Winkia</taxon>
    </lineage>
</organism>
<feature type="transmembrane region" description="Helical" evidence="8">
    <location>
        <begin position="33"/>
        <end position="52"/>
    </location>
</feature>
<evidence type="ECO:0000256" key="6">
    <source>
        <dbReference type="ARBA" id="ARBA00022989"/>
    </source>
</evidence>
<feature type="transmembrane region" description="Helical" evidence="8">
    <location>
        <begin position="122"/>
        <end position="145"/>
    </location>
</feature>
<dbReference type="KEGG" id="wne:PIG85_07270"/>
<dbReference type="Pfam" id="PF06826">
    <property type="entry name" value="Asp-Al_Ex"/>
    <property type="match status" value="2"/>
</dbReference>
<evidence type="ECO:0000256" key="8">
    <source>
        <dbReference type="SAM" id="Phobius"/>
    </source>
</evidence>
<evidence type="ECO:0000256" key="5">
    <source>
        <dbReference type="ARBA" id="ARBA00022692"/>
    </source>
</evidence>
<evidence type="ECO:0000256" key="1">
    <source>
        <dbReference type="ARBA" id="ARBA00004651"/>
    </source>
</evidence>
<dbReference type="GO" id="GO:0005886">
    <property type="term" value="C:plasma membrane"/>
    <property type="evidence" value="ECO:0007669"/>
    <property type="project" value="UniProtKB-SubCell"/>
</dbReference>
<keyword evidence="3" id="KW-0813">Transport</keyword>
<reference evidence="10" key="1">
    <citation type="submission" date="2023-01" db="EMBL/GenBank/DDBJ databases">
        <title>Comparative Genomic Analysis of the Clinically-Derived Winkia Strain NY0527 Provides Evidence into the Taxonomic Reassignment of Winkia neuii and Characterizes Their Virulence Traits.</title>
        <authorList>
            <person name="Cai X."/>
            <person name="Peng Y."/>
            <person name="Li M."/>
            <person name="Qiu Y."/>
            <person name="Wang Y."/>
            <person name="Xu L."/>
            <person name="Hou Q."/>
        </authorList>
    </citation>
    <scope>NUCLEOTIDE SEQUENCE</scope>
    <source>
        <strain evidence="10">NY0527</strain>
    </source>
</reference>
<feature type="transmembrane region" description="Helical" evidence="8">
    <location>
        <begin position="356"/>
        <end position="375"/>
    </location>
</feature>
<feature type="transmembrane region" description="Helical" evidence="8">
    <location>
        <begin position="447"/>
        <end position="468"/>
    </location>
</feature>
<dbReference type="RefSeq" id="WP_070425085.1">
    <property type="nucleotide sequence ID" value="NZ_CP116394.1"/>
</dbReference>
<dbReference type="InterPro" id="IPR006512">
    <property type="entry name" value="YidE_YbjL"/>
</dbReference>
<name>A0AB38XMH9_9ACTO</name>
<dbReference type="EMBL" id="CP116394">
    <property type="protein sequence ID" value="WCE45455.1"/>
    <property type="molecule type" value="Genomic_DNA"/>
</dbReference>
<feature type="transmembrane region" description="Helical" evidence="8">
    <location>
        <begin position="507"/>
        <end position="528"/>
    </location>
</feature>
<dbReference type="PANTHER" id="PTHR30445:SF3">
    <property type="entry name" value="TRANSPORT PROTEIN YIDE-RELATED"/>
    <property type="match status" value="1"/>
</dbReference>
<dbReference type="PANTHER" id="PTHR30445">
    <property type="entry name" value="K(+)_H(+) ANTIPORTER SUBUNIT KHTT"/>
    <property type="match status" value="1"/>
</dbReference>
<dbReference type="SUPFAM" id="SSF116726">
    <property type="entry name" value="TrkA C-terminal domain-like"/>
    <property type="match status" value="1"/>
</dbReference>
<gene>
    <name evidence="10" type="ORF">PIG85_07270</name>
</gene>
<feature type="transmembrane region" description="Helical" evidence="8">
    <location>
        <begin position="7"/>
        <end position="27"/>
    </location>
</feature>
<feature type="transmembrane region" description="Helical" evidence="8">
    <location>
        <begin position="64"/>
        <end position="81"/>
    </location>
</feature>
<dbReference type="InterPro" id="IPR006037">
    <property type="entry name" value="RCK_C"/>
</dbReference>
<evidence type="ECO:0000259" key="9">
    <source>
        <dbReference type="PROSITE" id="PS51202"/>
    </source>
</evidence>
<feature type="transmembrane region" description="Helical" evidence="8">
    <location>
        <begin position="420"/>
        <end position="441"/>
    </location>
</feature>
<dbReference type="AlphaFoldDB" id="A0AB38XMH9"/>
<dbReference type="GO" id="GO:0008324">
    <property type="term" value="F:monoatomic cation transmembrane transporter activity"/>
    <property type="evidence" value="ECO:0007669"/>
    <property type="project" value="InterPro"/>
</dbReference>
<dbReference type="Pfam" id="PF02080">
    <property type="entry name" value="TrkA_C"/>
    <property type="match status" value="1"/>
</dbReference>
<keyword evidence="4" id="KW-1003">Cell membrane</keyword>
<dbReference type="InterPro" id="IPR036721">
    <property type="entry name" value="RCK_C_sf"/>
</dbReference>
<feature type="domain" description="RCK C-terminal" evidence="9">
    <location>
        <begin position="261"/>
        <end position="345"/>
    </location>
</feature>
<evidence type="ECO:0000313" key="11">
    <source>
        <dbReference type="Proteomes" id="UP001211044"/>
    </source>
</evidence>
<evidence type="ECO:0000313" key="10">
    <source>
        <dbReference type="EMBL" id="WCE45455.1"/>
    </source>
</evidence>
<dbReference type="PROSITE" id="PS51202">
    <property type="entry name" value="RCK_C"/>
    <property type="match status" value="1"/>
</dbReference>
<sequence>MASVFEYLAGNGVLLLFILVGVGMIFGHIKIRGIGMGSAAVLFVAIGLSAWANAYGVELKVDHLLGIFGLALFAFAIGINSGPNFFAGLKKSLGPIVTYVVVIGLAAVIAYLVGVHIFHMDIALIAGTFAGALTNTPALSAAGVASGNEGLATVGYSIAYIFGVVGMLGFAGAALAYRSSDKDTPSPVANRTIRVERDDEPQVADILAKYGDRITFSRLKRSEASTIVRPSSSDRLRRGDLVTVVGPVDLVNNIIDSLGHGSSHSLIEDRTHLDFRRITLSDSKIAGLTVDELEMPRRFSATISRVRRGDVDMIGEPNLVLQQGDRVRVVAPVSKMKEITKFFGDSSRGLTDINPIALGLGMALGVLLGELPIFTPTGEEFSIGSAAGTLVVGLVMGKIGRVGKFVTTMPFTTCQVLSELGLLIFLAQAGTNAGGQIAGAFTGGHWWKIMVLGAVITSFVGFALYASMRWGWKMGGTRLSGYLGGAQTQPAILGFANSRTGMDPRVALGYAMIYPMAMIGKILAAQLLGGM</sequence>
<protein>
    <submittedName>
        <fullName evidence="10">TrkA C-terminal domain-containing protein</fullName>
    </submittedName>
</protein>
<evidence type="ECO:0000256" key="7">
    <source>
        <dbReference type="ARBA" id="ARBA00023136"/>
    </source>
</evidence>
<dbReference type="GO" id="GO:0006813">
    <property type="term" value="P:potassium ion transport"/>
    <property type="evidence" value="ECO:0007669"/>
    <property type="project" value="InterPro"/>
</dbReference>
<dbReference type="NCBIfam" id="TIGR01625">
    <property type="entry name" value="YidE_YbjL_dupl"/>
    <property type="match status" value="2"/>
</dbReference>
<dbReference type="Gene3D" id="3.30.70.1450">
    <property type="entry name" value="Regulator of K+ conductance, C-terminal domain"/>
    <property type="match status" value="1"/>
</dbReference>
<comment type="similarity">
    <text evidence="2">Belongs to the AAE transporter (TC 2.A.81) family.</text>
</comment>
<evidence type="ECO:0000256" key="2">
    <source>
        <dbReference type="ARBA" id="ARBA00009854"/>
    </source>
</evidence>
<keyword evidence="6 8" id="KW-1133">Transmembrane helix</keyword>
<proteinExistence type="inferred from homology"/>
<feature type="transmembrane region" description="Helical" evidence="8">
    <location>
        <begin position="93"/>
        <end position="115"/>
    </location>
</feature>
<evidence type="ECO:0000256" key="3">
    <source>
        <dbReference type="ARBA" id="ARBA00022448"/>
    </source>
</evidence>
<dbReference type="Proteomes" id="UP001211044">
    <property type="component" value="Chromosome"/>
</dbReference>
<accession>A0AB38XMH9</accession>
<feature type="transmembrane region" description="Helical" evidence="8">
    <location>
        <begin position="381"/>
        <end position="399"/>
    </location>
</feature>
<keyword evidence="7 8" id="KW-0472">Membrane</keyword>
<feature type="transmembrane region" description="Helical" evidence="8">
    <location>
        <begin position="157"/>
        <end position="177"/>
    </location>
</feature>
<keyword evidence="5 8" id="KW-0812">Transmembrane</keyword>
<comment type="subcellular location">
    <subcellularLocation>
        <location evidence="1">Cell membrane</location>
        <topology evidence="1">Multi-pass membrane protein</topology>
    </subcellularLocation>
</comment>
<evidence type="ECO:0000256" key="4">
    <source>
        <dbReference type="ARBA" id="ARBA00022475"/>
    </source>
</evidence>